<dbReference type="Proteomes" id="UP000639772">
    <property type="component" value="Unassembled WGS sequence"/>
</dbReference>
<evidence type="ECO:0000259" key="2">
    <source>
        <dbReference type="Pfam" id="PF24865"/>
    </source>
</evidence>
<evidence type="ECO:0000313" key="5">
    <source>
        <dbReference type="Proteomes" id="UP000636800"/>
    </source>
</evidence>
<feature type="chain" id="PRO_5036240280" description="DUF7731 domain-containing protein" evidence="1">
    <location>
        <begin position="27"/>
        <end position="163"/>
    </location>
</feature>
<comment type="caution">
    <text evidence="3">The sequence shown here is derived from an EMBL/GenBank/DDBJ whole genome shotgun (WGS) entry which is preliminary data.</text>
</comment>
<feature type="domain" description="DUF7731" evidence="2">
    <location>
        <begin position="32"/>
        <end position="126"/>
    </location>
</feature>
<keyword evidence="5" id="KW-1185">Reference proteome</keyword>
<dbReference type="EMBL" id="JADCNM010000089">
    <property type="protein sequence ID" value="KAG0450814.1"/>
    <property type="molecule type" value="Genomic_DNA"/>
</dbReference>
<evidence type="ECO:0000313" key="4">
    <source>
        <dbReference type="EMBL" id="KAG0450814.1"/>
    </source>
</evidence>
<protein>
    <recommendedName>
        <fullName evidence="2">DUF7731 domain-containing protein</fullName>
    </recommendedName>
</protein>
<evidence type="ECO:0000313" key="3">
    <source>
        <dbReference type="EMBL" id="KAG0450738.1"/>
    </source>
</evidence>
<dbReference type="InterPro" id="IPR056633">
    <property type="entry name" value="DUF7731"/>
</dbReference>
<dbReference type="EMBL" id="JADCNL010000088">
    <property type="protein sequence ID" value="KAG0450738.1"/>
    <property type="molecule type" value="Genomic_DNA"/>
</dbReference>
<name>A0A835PFX9_VANPL</name>
<dbReference type="PANTHER" id="PTHR34366">
    <property type="entry name" value="OS07G0289901 PROTEIN-RELATED"/>
    <property type="match status" value="1"/>
</dbReference>
<dbReference type="Proteomes" id="UP000636800">
    <property type="component" value="Unassembled WGS sequence"/>
</dbReference>
<accession>A0A835PFX9</accession>
<dbReference type="AlphaFoldDB" id="A0A835PFX9"/>
<keyword evidence="1" id="KW-0732">Signal</keyword>
<proteinExistence type="predicted"/>
<feature type="signal peptide" evidence="1">
    <location>
        <begin position="1"/>
        <end position="26"/>
    </location>
</feature>
<dbReference type="OrthoDB" id="1843925at2759"/>
<gene>
    <name evidence="4" type="ORF">HPP92_026537</name>
    <name evidence="3" type="ORF">HPP92_026765</name>
</gene>
<sequence length="163" mass="18297">MASFLRCTHLSTRATLLFIISVCCKSEEDAMDIITKAMACFSDENLYSTCKESYRLSVKGAVDVPPGGVEEYCVGPCLKETTLVLHCLQNALDTFRFQNGATVRDVRRALDRGCGDGHDRGDFDAVDGYYYPGVHDYGDYDEGEKIAFSVWLMLMQICLFIWI</sequence>
<evidence type="ECO:0000256" key="1">
    <source>
        <dbReference type="SAM" id="SignalP"/>
    </source>
</evidence>
<reference evidence="5 6" key="1">
    <citation type="journal article" date="2020" name="Nat. Food">
        <title>A phased Vanilla planifolia genome enables genetic improvement of flavour and production.</title>
        <authorList>
            <person name="Hasing T."/>
            <person name="Tang H."/>
            <person name="Brym M."/>
            <person name="Khazi F."/>
            <person name="Huang T."/>
            <person name="Chambers A.H."/>
        </authorList>
    </citation>
    <scope>NUCLEOTIDE SEQUENCE [LARGE SCALE GENOMIC DNA]</scope>
    <source>
        <tissue evidence="3">Leaf</tissue>
    </source>
</reference>
<evidence type="ECO:0000313" key="6">
    <source>
        <dbReference type="Proteomes" id="UP000639772"/>
    </source>
</evidence>
<dbReference type="PANTHER" id="PTHR34366:SF2">
    <property type="entry name" value="OS07G0289901 PROTEIN"/>
    <property type="match status" value="1"/>
</dbReference>
<organism evidence="3 5">
    <name type="scientific">Vanilla planifolia</name>
    <name type="common">Vanilla</name>
    <dbReference type="NCBI Taxonomy" id="51239"/>
    <lineage>
        <taxon>Eukaryota</taxon>
        <taxon>Viridiplantae</taxon>
        <taxon>Streptophyta</taxon>
        <taxon>Embryophyta</taxon>
        <taxon>Tracheophyta</taxon>
        <taxon>Spermatophyta</taxon>
        <taxon>Magnoliopsida</taxon>
        <taxon>Liliopsida</taxon>
        <taxon>Asparagales</taxon>
        <taxon>Orchidaceae</taxon>
        <taxon>Vanilloideae</taxon>
        <taxon>Vanilleae</taxon>
        <taxon>Vanilla</taxon>
    </lineage>
</organism>
<dbReference type="Pfam" id="PF24865">
    <property type="entry name" value="DUF7731"/>
    <property type="match status" value="1"/>
</dbReference>